<accession>A0A4C1W1U7</accession>
<gene>
    <name evidence="1" type="ORF">EVAR_75678_1</name>
</gene>
<dbReference type="Proteomes" id="UP000299102">
    <property type="component" value="Unassembled WGS sequence"/>
</dbReference>
<dbReference type="EMBL" id="BGZK01000459">
    <property type="protein sequence ID" value="GBP44810.1"/>
    <property type="molecule type" value="Genomic_DNA"/>
</dbReference>
<comment type="caution">
    <text evidence="1">The sequence shown here is derived from an EMBL/GenBank/DDBJ whole genome shotgun (WGS) entry which is preliminary data.</text>
</comment>
<proteinExistence type="predicted"/>
<organism evidence="1 2">
    <name type="scientific">Eumeta variegata</name>
    <name type="common">Bagworm moth</name>
    <name type="synonym">Eumeta japonica</name>
    <dbReference type="NCBI Taxonomy" id="151549"/>
    <lineage>
        <taxon>Eukaryota</taxon>
        <taxon>Metazoa</taxon>
        <taxon>Ecdysozoa</taxon>
        <taxon>Arthropoda</taxon>
        <taxon>Hexapoda</taxon>
        <taxon>Insecta</taxon>
        <taxon>Pterygota</taxon>
        <taxon>Neoptera</taxon>
        <taxon>Endopterygota</taxon>
        <taxon>Lepidoptera</taxon>
        <taxon>Glossata</taxon>
        <taxon>Ditrysia</taxon>
        <taxon>Tineoidea</taxon>
        <taxon>Psychidae</taxon>
        <taxon>Oiketicinae</taxon>
        <taxon>Eumeta</taxon>
    </lineage>
</organism>
<dbReference type="AlphaFoldDB" id="A0A4C1W1U7"/>
<name>A0A4C1W1U7_EUMVA</name>
<evidence type="ECO:0000313" key="1">
    <source>
        <dbReference type="EMBL" id="GBP44810.1"/>
    </source>
</evidence>
<sequence>MSVSRCGGRLQLDKLHYSVVLRRARAPIAARDQLKCISERLKVRHILRKLPTVTSTRVQGGLKQPTQPR</sequence>
<evidence type="ECO:0000313" key="2">
    <source>
        <dbReference type="Proteomes" id="UP000299102"/>
    </source>
</evidence>
<protein>
    <submittedName>
        <fullName evidence="1">Uncharacterized protein</fullName>
    </submittedName>
</protein>
<keyword evidence="2" id="KW-1185">Reference proteome</keyword>
<reference evidence="1 2" key="1">
    <citation type="journal article" date="2019" name="Commun. Biol.">
        <title>The bagworm genome reveals a unique fibroin gene that provides high tensile strength.</title>
        <authorList>
            <person name="Kono N."/>
            <person name="Nakamura H."/>
            <person name="Ohtoshi R."/>
            <person name="Tomita M."/>
            <person name="Numata K."/>
            <person name="Arakawa K."/>
        </authorList>
    </citation>
    <scope>NUCLEOTIDE SEQUENCE [LARGE SCALE GENOMIC DNA]</scope>
</reference>